<evidence type="ECO:0000259" key="2">
    <source>
        <dbReference type="Pfam" id="PF12754"/>
    </source>
</evidence>
<comment type="caution">
    <text evidence="3">The sequence shown here is derived from an EMBL/GenBank/DDBJ whole genome shotgun (WGS) entry which is preliminary data.</text>
</comment>
<evidence type="ECO:0000313" key="4">
    <source>
        <dbReference type="Proteomes" id="UP001197093"/>
    </source>
</evidence>
<feature type="compositionally biased region" description="Low complexity" evidence="1">
    <location>
        <begin position="175"/>
        <end position="192"/>
    </location>
</feature>
<accession>A0AAD4EPI8</accession>
<proteinExistence type="predicted"/>
<gene>
    <name evidence="3" type="ORF">NEMBOFW57_009721</name>
</gene>
<organism evidence="3 4">
    <name type="scientific">Staphylotrichum longicolle</name>
    <dbReference type="NCBI Taxonomy" id="669026"/>
    <lineage>
        <taxon>Eukaryota</taxon>
        <taxon>Fungi</taxon>
        <taxon>Dikarya</taxon>
        <taxon>Ascomycota</taxon>
        <taxon>Pezizomycotina</taxon>
        <taxon>Sordariomycetes</taxon>
        <taxon>Sordariomycetidae</taxon>
        <taxon>Sordariales</taxon>
        <taxon>Chaetomiaceae</taxon>
        <taxon>Staphylotrichum</taxon>
    </lineage>
</organism>
<dbReference type="InterPro" id="IPR024737">
    <property type="entry name" value="Get5_N"/>
</dbReference>
<name>A0AAD4EPI8_9PEZI</name>
<sequence>MATELTFAKTFLSLLDSKPPKISPDHVEDPRTYPGTSPYTLPRHPSQKPFSKRKPATNTNTSTTTTGSATPSTGGTGKAAAEGVTVTCTSPRNPAFTLALAAQHPATSLAEVKEQVARETGLALGKIKLLFGKKPVGDSKVLADLLSSSSGSAAGGELELGVMVLGGGVLRDGFGTSTSTSASTSGQAQAQSEAAKVEGAQTKVEEAAAAAAARLRRG</sequence>
<feature type="region of interest" description="Disordered" evidence="1">
    <location>
        <begin position="13"/>
        <end position="86"/>
    </location>
</feature>
<reference evidence="3" key="1">
    <citation type="submission" date="2023-02" db="EMBL/GenBank/DDBJ databases">
        <authorList>
            <person name="Palmer J.M."/>
        </authorList>
    </citation>
    <scope>NUCLEOTIDE SEQUENCE</scope>
    <source>
        <strain evidence="3">FW57</strain>
    </source>
</reference>
<feature type="compositionally biased region" description="Low complexity" evidence="1">
    <location>
        <begin position="56"/>
        <end position="81"/>
    </location>
</feature>
<feature type="domain" description="Get5 N-terminal" evidence="2">
    <location>
        <begin position="7"/>
        <end position="167"/>
    </location>
</feature>
<dbReference type="Proteomes" id="UP001197093">
    <property type="component" value="Unassembled WGS sequence"/>
</dbReference>
<evidence type="ECO:0000256" key="1">
    <source>
        <dbReference type="SAM" id="MobiDB-lite"/>
    </source>
</evidence>
<dbReference type="Pfam" id="PF12754">
    <property type="entry name" value="Get5_N"/>
    <property type="match status" value="1"/>
</dbReference>
<dbReference type="EMBL" id="JAHCVI010000005">
    <property type="protein sequence ID" value="KAG7285101.1"/>
    <property type="molecule type" value="Genomic_DNA"/>
</dbReference>
<feature type="region of interest" description="Disordered" evidence="1">
    <location>
        <begin position="175"/>
        <end position="202"/>
    </location>
</feature>
<keyword evidence="4" id="KW-1185">Reference proteome</keyword>
<protein>
    <recommendedName>
        <fullName evidence="2">Get5 N-terminal domain-containing protein</fullName>
    </recommendedName>
</protein>
<dbReference type="SUPFAM" id="SSF54236">
    <property type="entry name" value="Ubiquitin-like"/>
    <property type="match status" value="1"/>
</dbReference>
<dbReference type="InterPro" id="IPR029071">
    <property type="entry name" value="Ubiquitin-like_domsf"/>
</dbReference>
<evidence type="ECO:0000313" key="3">
    <source>
        <dbReference type="EMBL" id="KAG7285101.1"/>
    </source>
</evidence>
<dbReference type="AlphaFoldDB" id="A0AAD4EPI8"/>